<keyword evidence="3" id="KW-1185">Reference proteome</keyword>
<proteinExistence type="predicted"/>
<dbReference type="EMBL" id="FRCY01000004">
    <property type="protein sequence ID" value="SHM89971.1"/>
    <property type="molecule type" value="Genomic_DNA"/>
</dbReference>
<feature type="transmembrane region" description="Helical" evidence="1">
    <location>
        <begin position="38"/>
        <end position="61"/>
    </location>
</feature>
<feature type="transmembrane region" description="Helical" evidence="1">
    <location>
        <begin position="6"/>
        <end position="26"/>
    </location>
</feature>
<dbReference type="AlphaFoldDB" id="A0A1M7MGN3"/>
<protein>
    <submittedName>
        <fullName evidence="2">Uncharacterized protein</fullName>
    </submittedName>
</protein>
<dbReference type="Proteomes" id="UP000184513">
    <property type="component" value="Unassembled WGS sequence"/>
</dbReference>
<evidence type="ECO:0000256" key="1">
    <source>
        <dbReference type="SAM" id="Phobius"/>
    </source>
</evidence>
<evidence type="ECO:0000313" key="2">
    <source>
        <dbReference type="EMBL" id="SHM89971.1"/>
    </source>
</evidence>
<organism evidence="2 3">
    <name type="scientific">Cyclobacterium lianum</name>
    <dbReference type="NCBI Taxonomy" id="388280"/>
    <lineage>
        <taxon>Bacteria</taxon>
        <taxon>Pseudomonadati</taxon>
        <taxon>Bacteroidota</taxon>
        <taxon>Cytophagia</taxon>
        <taxon>Cytophagales</taxon>
        <taxon>Cyclobacteriaceae</taxon>
        <taxon>Cyclobacterium</taxon>
    </lineage>
</organism>
<reference evidence="2 3" key="1">
    <citation type="submission" date="2016-11" db="EMBL/GenBank/DDBJ databases">
        <authorList>
            <person name="Jaros S."/>
            <person name="Januszkiewicz K."/>
            <person name="Wedrychowicz H."/>
        </authorList>
    </citation>
    <scope>NUCLEOTIDE SEQUENCE [LARGE SCALE GENOMIC DNA]</scope>
    <source>
        <strain evidence="2 3">CGMCC 1.6102</strain>
    </source>
</reference>
<gene>
    <name evidence="2" type="ORF">SAMN04488057_104287</name>
</gene>
<evidence type="ECO:0000313" key="3">
    <source>
        <dbReference type="Proteomes" id="UP000184513"/>
    </source>
</evidence>
<keyword evidence="1" id="KW-0472">Membrane</keyword>
<keyword evidence="1" id="KW-0812">Transmembrane</keyword>
<name>A0A1M7MGN3_9BACT</name>
<dbReference type="STRING" id="388280.SAMN04488057_104287"/>
<accession>A0A1M7MGN3</accession>
<sequence>MDLSFGIFVVPVITLTLIITLYIHFFRRVADKRKYRYFIVYTAIVAFKLIKFCLGGSAWTFL</sequence>
<keyword evidence="1" id="KW-1133">Transmembrane helix</keyword>